<dbReference type="RefSeq" id="WP_276652239.1">
    <property type="nucleotide sequence ID" value="NZ_DOOG01000054.1"/>
</dbReference>
<dbReference type="InterPro" id="IPR050275">
    <property type="entry name" value="PGM_Phosphatase"/>
</dbReference>
<reference evidence="3 4" key="1">
    <citation type="journal article" date="2018" name="Nat. Biotechnol.">
        <title>A standardized bacterial taxonomy based on genome phylogeny substantially revises the tree of life.</title>
        <authorList>
            <person name="Parks D.H."/>
            <person name="Chuvochina M."/>
            <person name="Waite D.W."/>
            <person name="Rinke C."/>
            <person name="Skarshewski A."/>
            <person name="Chaumeil P.A."/>
            <person name="Hugenholtz P."/>
        </authorList>
    </citation>
    <scope>NUCLEOTIDE SEQUENCE [LARGE SCALE GENOMIC DNA]</scope>
    <source>
        <strain evidence="1">UBA8707</strain>
        <strain evidence="2">UBA9881</strain>
    </source>
</reference>
<dbReference type="GO" id="GO:0016791">
    <property type="term" value="F:phosphatase activity"/>
    <property type="evidence" value="ECO:0007669"/>
    <property type="project" value="TreeGrafter"/>
</dbReference>
<dbReference type="InterPro" id="IPR013078">
    <property type="entry name" value="His_Pase_superF_clade-1"/>
</dbReference>
<proteinExistence type="predicted"/>
<evidence type="ECO:0000313" key="1">
    <source>
        <dbReference type="EMBL" id="HBU97561.1"/>
    </source>
</evidence>
<evidence type="ECO:0000313" key="4">
    <source>
        <dbReference type="Proteomes" id="UP000264753"/>
    </source>
</evidence>
<dbReference type="InterPro" id="IPR029033">
    <property type="entry name" value="His_PPase_superfam"/>
</dbReference>
<dbReference type="Gene3D" id="3.40.50.1240">
    <property type="entry name" value="Phosphoglycerate mutase-like"/>
    <property type="match status" value="1"/>
</dbReference>
<organism evidence="1 4">
    <name type="scientific">Thalassospira lucentensis</name>
    <dbReference type="NCBI Taxonomy" id="168935"/>
    <lineage>
        <taxon>Bacteria</taxon>
        <taxon>Pseudomonadati</taxon>
        <taxon>Pseudomonadota</taxon>
        <taxon>Alphaproteobacteria</taxon>
        <taxon>Rhodospirillales</taxon>
        <taxon>Thalassospiraceae</taxon>
        <taxon>Thalassospira</taxon>
    </lineage>
</organism>
<sequence length="205" mass="23114">MNKIRFALLRHGVTDWNVEKRIQGRSDISLRADAMAKYRTRRLPNDWQAVPWFCSPLSRTRETADALSISPVTPQADLIEMDWGDWEGQRLPDLRQLLGATMVQNEDRGWAFRPDGGESPQDVLVRVQGFLARQISTHGAVKFGAITHKGVIRAVYAAARGWNMMGKIPDKLDWECLHVFDWSEQDGFEVVKLNIALISADGGAV</sequence>
<dbReference type="PANTHER" id="PTHR48100:SF1">
    <property type="entry name" value="HISTIDINE PHOSPHATASE FAMILY PROTEIN-RELATED"/>
    <property type="match status" value="1"/>
</dbReference>
<dbReference type="SMART" id="SM00855">
    <property type="entry name" value="PGAM"/>
    <property type="match status" value="1"/>
</dbReference>
<accession>A0A358HQY2</accession>
<dbReference type="SUPFAM" id="SSF53254">
    <property type="entry name" value="Phosphoglycerate mutase-like"/>
    <property type="match status" value="1"/>
</dbReference>
<dbReference type="Pfam" id="PF00300">
    <property type="entry name" value="His_Phos_1"/>
    <property type="match status" value="1"/>
</dbReference>
<evidence type="ECO:0000313" key="2">
    <source>
        <dbReference type="EMBL" id="HCW69710.1"/>
    </source>
</evidence>
<dbReference type="PANTHER" id="PTHR48100">
    <property type="entry name" value="BROAD-SPECIFICITY PHOSPHATASE YOR283W-RELATED"/>
    <property type="match status" value="1"/>
</dbReference>
<dbReference type="EMBL" id="DOOG01000054">
    <property type="protein sequence ID" value="HBU97561.1"/>
    <property type="molecule type" value="Genomic_DNA"/>
</dbReference>
<dbReference type="GO" id="GO:0005737">
    <property type="term" value="C:cytoplasm"/>
    <property type="evidence" value="ECO:0007669"/>
    <property type="project" value="TreeGrafter"/>
</dbReference>
<dbReference type="Proteomes" id="UP000264179">
    <property type="component" value="Unassembled WGS sequence"/>
</dbReference>
<dbReference type="EMBL" id="DPOP01000164">
    <property type="protein sequence ID" value="HCW69710.1"/>
    <property type="molecule type" value="Genomic_DNA"/>
</dbReference>
<protein>
    <submittedName>
        <fullName evidence="1">Histidine phosphatase family protein</fullName>
    </submittedName>
</protein>
<evidence type="ECO:0000313" key="3">
    <source>
        <dbReference type="Proteomes" id="UP000264179"/>
    </source>
</evidence>
<dbReference type="AlphaFoldDB" id="A0A358HQY2"/>
<dbReference type="Proteomes" id="UP000264753">
    <property type="component" value="Unassembled WGS sequence"/>
</dbReference>
<name>A0A358HQY2_9PROT</name>
<gene>
    <name evidence="1" type="ORF">DEF21_06610</name>
    <name evidence="2" type="ORF">DHR80_21395</name>
</gene>
<dbReference type="CDD" id="cd07067">
    <property type="entry name" value="HP_PGM_like"/>
    <property type="match status" value="1"/>
</dbReference>
<comment type="caution">
    <text evidence="1">The sequence shown here is derived from an EMBL/GenBank/DDBJ whole genome shotgun (WGS) entry which is preliminary data.</text>
</comment>